<reference evidence="1 2" key="1">
    <citation type="submission" date="2017-06" db="EMBL/GenBank/DDBJ databases">
        <title>Description of Rhodopirellula bahusiensis sp. nov.</title>
        <authorList>
            <person name="Kizina J."/>
            <person name="Harder J."/>
        </authorList>
    </citation>
    <scope>NUCLEOTIDE SEQUENCE [LARGE SCALE GENOMIC DNA]</scope>
    <source>
        <strain evidence="1 2">SWK21</strain>
    </source>
</reference>
<gene>
    <name evidence="1" type="primary">cas7u</name>
    <name evidence="1" type="ORF">CEE69_06430</name>
</gene>
<protein>
    <submittedName>
        <fullName evidence="1">Type I-U CRISPR-associated protein Cas7</fullName>
    </submittedName>
</protein>
<sequence>MDLAPVRSARRLLIEAELEPVQGKRFQPTGFPDLGPATFQAGDTACLLLESAQSMANRLEETIWDTGSNSLKNNFEGLSYIRVNDTEGAFLTSSTLEAHRLNSVYIEKCEGDFFTKEISSAIGVDKKQPVDRTKFVNALFKYDINSLLHGVFLESLDGRLRIPRSLSAFIEADSVTSVASGGVKNDRVQASKEDGKASKDGFGNVPFHREEFTAETITAYFNVDIQQIRSYGLDDDATELLISLALFKIRALLDGDLRLRTACDLQLKEKQVVAKRPDRFVLPSLDQIADALTLAIKKCVSKMVASTVVYKK</sequence>
<comment type="caution">
    <text evidence="1">The sequence shown here is derived from an EMBL/GenBank/DDBJ whole genome shotgun (WGS) entry which is preliminary data.</text>
</comment>
<accession>A0A2G1WBC2</accession>
<evidence type="ECO:0000313" key="1">
    <source>
        <dbReference type="EMBL" id="PHQ36335.1"/>
    </source>
</evidence>
<dbReference type="EMBL" id="NIZW01000003">
    <property type="protein sequence ID" value="PHQ36335.1"/>
    <property type="molecule type" value="Genomic_DNA"/>
</dbReference>
<name>A0A2G1WBC2_9BACT</name>
<dbReference type="NCBIfam" id="TIGR02570">
    <property type="entry name" value="cas7_GSU0053"/>
    <property type="match status" value="1"/>
</dbReference>
<keyword evidence="2" id="KW-1185">Reference proteome</keyword>
<dbReference type="AlphaFoldDB" id="A0A2G1WBC2"/>
<organism evidence="1 2">
    <name type="scientific">Rhodopirellula bahusiensis</name>
    <dbReference type="NCBI Taxonomy" id="2014065"/>
    <lineage>
        <taxon>Bacteria</taxon>
        <taxon>Pseudomonadati</taxon>
        <taxon>Planctomycetota</taxon>
        <taxon>Planctomycetia</taxon>
        <taxon>Pirellulales</taxon>
        <taxon>Pirellulaceae</taxon>
        <taxon>Rhodopirellula</taxon>
    </lineage>
</organism>
<dbReference type="Proteomes" id="UP000225740">
    <property type="component" value="Unassembled WGS sequence"/>
</dbReference>
<evidence type="ECO:0000313" key="2">
    <source>
        <dbReference type="Proteomes" id="UP000225740"/>
    </source>
</evidence>
<dbReference type="Pfam" id="PF09617">
    <property type="entry name" value="Cas_GSU0053"/>
    <property type="match status" value="1"/>
</dbReference>
<dbReference type="OrthoDB" id="3464590at2"/>
<dbReference type="InterPro" id="IPR013403">
    <property type="entry name" value="CRISPR-assoc_prot_Csb1/Cas7u"/>
</dbReference>
<proteinExistence type="predicted"/>